<dbReference type="Proteomes" id="UP000281899">
    <property type="component" value="Unassembled WGS sequence"/>
</dbReference>
<dbReference type="InterPro" id="IPR052021">
    <property type="entry name" value="Type-I_RS_S_subunit"/>
</dbReference>
<dbReference type="GeneID" id="301713659"/>
<dbReference type="InterPro" id="IPR000055">
    <property type="entry name" value="Restrct_endonuc_typeI_TRD"/>
</dbReference>
<keyword evidence="7" id="KW-1185">Reference proteome</keyword>
<protein>
    <recommendedName>
        <fullName evidence="5">Type I restriction modification DNA specificity domain-containing protein</fullName>
    </recommendedName>
</protein>
<evidence type="ECO:0000256" key="4">
    <source>
        <dbReference type="SAM" id="Coils"/>
    </source>
</evidence>
<dbReference type="CDD" id="cd17273">
    <property type="entry name" value="RMtype1_S_EcoJA69PI-TRD1-CR1_like"/>
    <property type="match status" value="1"/>
</dbReference>
<dbReference type="InterPro" id="IPR044946">
    <property type="entry name" value="Restrct_endonuc_typeI_TRD_sf"/>
</dbReference>
<evidence type="ECO:0000256" key="1">
    <source>
        <dbReference type="ARBA" id="ARBA00010923"/>
    </source>
</evidence>
<dbReference type="Pfam" id="PF01420">
    <property type="entry name" value="Methylase_S"/>
    <property type="match status" value="2"/>
</dbReference>
<dbReference type="PANTHER" id="PTHR30408:SF12">
    <property type="entry name" value="TYPE I RESTRICTION ENZYME MJAVIII SPECIFICITY SUBUNIT"/>
    <property type="match status" value="1"/>
</dbReference>
<keyword evidence="3" id="KW-0238">DNA-binding</keyword>
<feature type="domain" description="Type I restriction modification DNA specificity" evidence="5">
    <location>
        <begin position="208"/>
        <end position="381"/>
    </location>
</feature>
<dbReference type="SUPFAM" id="SSF116734">
    <property type="entry name" value="DNA methylase specificity domain"/>
    <property type="match status" value="2"/>
</dbReference>
<dbReference type="RefSeq" id="WP_123278963.1">
    <property type="nucleotide sequence ID" value="NZ_RJTW01000006.1"/>
</dbReference>
<dbReference type="PANTHER" id="PTHR30408">
    <property type="entry name" value="TYPE-1 RESTRICTION ENZYME ECOKI SPECIFICITY PROTEIN"/>
    <property type="match status" value="1"/>
</dbReference>
<keyword evidence="4" id="KW-0175">Coiled coil</keyword>
<evidence type="ECO:0000256" key="3">
    <source>
        <dbReference type="ARBA" id="ARBA00023125"/>
    </source>
</evidence>
<dbReference type="EMBL" id="RJTW01000006">
    <property type="protein sequence ID" value="ROH91523.1"/>
    <property type="molecule type" value="Genomic_DNA"/>
</dbReference>
<comment type="similarity">
    <text evidence="1">Belongs to the type-I restriction system S methylase family.</text>
</comment>
<evidence type="ECO:0000313" key="6">
    <source>
        <dbReference type="EMBL" id="ROH91523.1"/>
    </source>
</evidence>
<sequence>MDNVLYEIPNSWKWVTLDDIGIVVSGGTPSTKEPEFWNGDIPWITPADLSNYNDVYISNGARNISQLGLDYSSAYLLPENTIVFSSRAPIGYVAITKRKLATNQGFKNLILLNNLIDPKYIYYYLKSIKDYAENISSGTTFLELSAQKFKNIPLPLPPTSLQNKISSKIDELFSEIDNIEENLKLALKNVTKLKYQALNEFFIASPNFKSIKIKNIGVVSTGKTPSTKKSEYYGDDYNFYKPSDFKNEFILSEAETKISQKGFEVVRKAIENSILVTCIGTIGKVNIVKKEGGFNQQINAIVVNSGYLPEFVMYACLSQYFQDQLLESSSATTISIVNKSKFENLKIHSYDIEKQKYIVEVIESKLDELNFQEKNIIQELNKTSLLRKSILIKAFNGHLIVEAKNENKIDDILKIIKDDKINYIKKSKINNDKKTKLVKKDLHDIIISYFNSISFRFEDLVNLNLMSTDQLSKQFNDLVTRNVIIKKYDKNTKTIRFFINEN</sequence>
<feature type="coiled-coil region" evidence="4">
    <location>
        <begin position="162"/>
        <end position="196"/>
    </location>
</feature>
<organism evidence="6 7">
    <name type="scientific">Chryseobacterium cucumeris</name>
    <dbReference type="NCBI Taxonomy" id="1813611"/>
    <lineage>
        <taxon>Bacteria</taxon>
        <taxon>Pseudomonadati</taxon>
        <taxon>Bacteroidota</taxon>
        <taxon>Flavobacteriia</taxon>
        <taxon>Flavobacteriales</taxon>
        <taxon>Weeksellaceae</taxon>
        <taxon>Chryseobacterium group</taxon>
        <taxon>Chryseobacterium</taxon>
    </lineage>
</organism>
<reference evidence="6 7" key="1">
    <citation type="submission" date="2018-11" db="EMBL/GenBank/DDBJ databases">
        <title>Proposal to divide the Flavobacteriaceae and reorganize its genera based on Amino Acid Identity values calculated from whole genome sequences.</title>
        <authorList>
            <person name="Nicholson A.C."/>
            <person name="Gulvik C.A."/>
            <person name="Whitney A.M."/>
            <person name="Humrighouse B.W."/>
            <person name="Bell M."/>
            <person name="Holmes B."/>
            <person name="Steigerwalt A."/>
            <person name="Villarma A."/>
            <person name="Sheth M."/>
            <person name="Batra D."/>
            <person name="Pryor J."/>
            <person name="Bernardet J.-F."/>
            <person name="Hugo C."/>
            <person name="Kampfer P."/>
            <person name="Newman J."/>
            <person name="Mcquiston J.R."/>
        </authorList>
    </citation>
    <scope>NUCLEOTIDE SEQUENCE [LARGE SCALE GENOMIC DNA]</scope>
    <source>
        <strain evidence="6 7">G0235</strain>
    </source>
</reference>
<accession>A0ABX9X5D7</accession>
<dbReference type="Gene3D" id="3.90.220.20">
    <property type="entry name" value="DNA methylase specificity domains"/>
    <property type="match status" value="2"/>
</dbReference>
<evidence type="ECO:0000313" key="7">
    <source>
        <dbReference type="Proteomes" id="UP000281899"/>
    </source>
</evidence>
<evidence type="ECO:0000259" key="5">
    <source>
        <dbReference type="Pfam" id="PF01420"/>
    </source>
</evidence>
<feature type="domain" description="Type I restriction modification DNA specificity" evidence="5">
    <location>
        <begin position="9"/>
        <end position="187"/>
    </location>
</feature>
<evidence type="ECO:0000256" key="2">
    <source>
        <dbReference type="ARBA" id="ARBA00022747"/>
    </source>
</evidence>
<comment type="caution">
    <text evidence="6">The sequence shown here is derived from an EMBL/GenBank/DDBJ whole genome shotgun (WGS) entry which is preliminary data.</text>
</comment>
<gene>
    <name evidence="6" type="ORF">EGI15_13370</name>
</gene>
<dbReference type="CDD" id="cd17293">
    <property type="entry name" value="RMtype1_S_Ppo21ORF8840P_TRD1-CR1_like"/>
    <property type="match status" value="1"/>
</dbReference>
<proteinExistence type="inferred from homology"/>
<name>A0ABX9X5D7_9FLAO</name>
<keyword evidence="2" id="KW-0680">Restriction system</keyword>